<accession>U7V1D7</accession>
<comment type="caution">
    <text evidence="1">The sequence shown here is derived from an EMBL/GenBank/DDBJ whole genome shotgun (WGS) entry which is preliminary data.</text>
</comment>
<dbReference type="Proteomes" id="UP000017174">
    <property type="component" value="Unassembled WGS sequence"/>
</dbReference>
<dbReference type="EMBL" id="AXZG01000054">
    <property type="protein sequence ID" value="ERT65346.1"/>
    <property type="molecule type" value="Genomic_DNA"/>
</dbReference>
<gene>
    <name evidence="1" type="ORF">HMPREF0742_02014</name>
</gene>
<dbReference type="HOGENOM" id="CLU_1853726_0_0_11"/>
<name>U7V1D7_9MICC</name>
<sequence length="138" mass="14830">MFNSTQIDNGGSFGFAGLQLDVGDGGSGNGAFGGVHSLYLGLVVPLGDLLGGVRRCLYILSWTPPAVIRPSHRVFQGFSTVRGFFHHAQCGWAECKCWLCAGYVPVCRLGCGCFLGWVRCGTVDCASEYFNPALLRFL</sequence>
<evidence type="ECO:0000313" key="2">
    <source>
        <dbReference type="Proteomes" id="UP000017174"/>
    </source>
</evidence>
<dbReference type="AlphaFoldDB" id="U7V1D7"/>
<organism evidence="1 2">
    <name type="scientific">Rothia aeria F0184</name>
    <dbReference type="NCBI Taxonomy" id="888019"/>
    <lineage>
        <taxon>Bacteria</taxon>
        <taxon>Bacillati</taxon>
        <taxon>Actinomycetota</taxon>
        <taxon>Actinomycetes</taxon>
        <taxon>Micrococcales</taxon>
        <taxon>Micrococcaceae</taxon>
        <taxon>Rothia</taxon>
    </lineage>
</organism>
<reference evidence="1 2" key="1">
    <citation type="submission" date="2013-08" db="EMBL/GenBank/DDBJ databases">
        <authorList>
            <person name="Weinstock G."/>
            <person name="Sodergren E."/>
            <person name="Wylie T."/>
            <person name="Fulton L."/>
            <person name="Fulton R."/>
            <person name="Fronick C."/>
            <person name="O'Laughlin M."/>
            <person name="Godfrey J."/>
            <person name="Miner T."/>
            <person name="Herter B."/>
            <person name="Appelbaum E."/>
            <person name="Cordes M."/>
            <person name="Lek S."/>
            <person name="Wollam A."/>
            <person name="Pepin K.H."/>
            <person name="Palsikar V.B."/>
            <person name="Mitreva M."/>
            <person name="Wilson R.K."/>
        </authorList>
    </citation>
    <scope>NUCLEOTIDE SEQUENCE [LARGE SCALE GENOMIC DNA]</scope>
    <source>
        <strain evidence="1 2">F0184</strain>
    </source>
</reference>
<proteinExistence type="predicted"/>
<protein>
    <submittedName>
        <fullName evidence="1">Uncharacterized protein</fullName>
    </submittedName>
</protein>
<evidence type="ECO:0000313" key="1">
    <source>
        <dbReference type="EMBL" id="ERT65346.1"/>
    </source>
</evidence>
<dbReference type="PATRIC" id="fig|888019.4.peg.1705"/>